<keyword evidence="12" id="KW-1185">Reference proteome</keyword>
<dbReference type="Proteomes" id="UP000054709">
    <property type="component" value="Unassembled WGS sequence"/>
</dbReference>
<dbReference type="EMBL" id="LCZJ02000026">
    <property type="protein sequence ID" value="KTD85837.1"/>
    <property type="molecule type" value="Genomic_DNA"/>
</dbReference>
<dbReference type="AlphaFoldDB" id="A0A0W1AX56"/>
<comment type="subcellular location">
    <subcellularLocation>
        <location evidence="1">Cytoplasm</location>
    </subcellularLocation>
</comment>
<dbReference type="InterPro" id="IPR009057">
    <property type="entry name" value="Homeodomain-like_sf"/>
</dbReference>
<feature type="domain" description="Response regulatory" evidence="10">
    <location>
        <begin position="3"/>
        <end position="120"/>
    </location>
</feature>
<dbReference type="GO" id="GO:0043565">
    <property type="term" value="F:sequence-specific DNA binding"/>
    <property type="evidence" value="ECO:0007669"/>
    <property type="project" value="InterPro"/>
</dbReference>
<dbReference type="CDD" id="cd17536">
    <property type="entry name" value="REC_YesN-like"/>
    <property type="match status" value="1"/>
</dbReference>
<dbReference type="PANTHER" id="PTHR42713">
    <property type="entry name" value="HISTIDINE KINASE-RELATED"/>
    <property type="match status" value="1"/>
</dbReference>
<gene>
    <name evidence="11" type="ORF">UQ64_20390</name>
</gene>
<keyword evidence="5" id="KW-0805">Transcription regulation</keyword>
<name>A0A0W1AX56_9BACL</name>
<dbReference type="Pfam" id="PF12833">
    <property type="entry name" value="HTH_18"/>
    <property type="match status" value="1"/>
</dbReference>
<dbReference type="InterPro" id="IPR001789">
    <property type="entry name" value="Sig_transdc_resp-reg_receiver"/>
</dbReference>
<dbReference type="InterPro" id="IPR018062">
    <property type="entry name" value="HTH_AraC-typ_CS"/>
</dbReference>
<organism evidence="11 12">
    <name type="scientific">Paenibacillus etheri</name>
    <dbReference type="NCBI Taxonomy" id="1306852"/>
    <lineage>
        <taxon>Bacteria</taxon>
        <taxon>Bacillati</taxon>
        <taxon>Bacillota</taxon>
        <taxon>Bacilli</taxon>
        <taxon>Bacillales</taxon>
        <taxon>Paenibacillaceae</taxon>
        <taxon>Paenibacillus</taxon>
    </lineage>
</organism>
<keyword evidence="6" id="KW-0238">DNA-binding</keyword>
<evidence type="ECO:0000313" key="12">
    <source>
        <dbReference type="Proteomes" id="UP000054709"/>
    </source>
</evidence>
<proteinExistence type="predicted"/>
<keyword evidence="7" id="KW-0804">Transcription</keyword>
<evidence type="ECO:0000313" key="11">
    <source>
        <dbReference type="EMBL" id="KTD85837.1"/>
    </source>
</evidence>
<feature type="domain" description="HTH araC/xylS-type" evidence="9">
    <location>
        <begin position="154"/>
        <end position="252"/>
    </location>
</feature>
<evidence type="ECO:0000256" key="7">
    <source>
        <dbReference type="ARBA" id="ARBA00023163"/>
    </source>
</evidence>
<dbReference type="Pfam" id="PF00072">
    <property type="entry name" value="Response_reg"/>
    <property type="match status" value="1"/>
</dbReference>
<dbReference type="GO" id="GO:0003700">
    <property type="term" value="F:DNA-binding transcription factor activity"/>
    <property type="evidence" value="ECO:0007669"/>
    <property type="project" value="InterPro"/>
</dbReference>
<dbReference type="PROSITE" id="PS50110">
    <property type="entry name" value="RESPONSE_REGULATORY"/>
    <property type="match status" value="1"/>
</dbReference>
<dbReference type="SMART" id="SM00342">
    <property type="entry name" value="HTH_ARAC"/>
    <property type="match status" value="1"/>
</dbReference>
<dbReference type="PROSITE" id="PS01124">
    <property type="entry name" value="HTH_ARAC_FAMILY_2"/>
    <property type="match status" value="1"/>
</dbReference>
<evidence type="ECO:0000256" key="2">
    <source>
        <dbReference type="ARBA" id="ARBA00022490"/>
    </source>
</evidence>
<dbReference type="GO" id="GO:0000160">
    <property type="term" value="P:phosphorelay signal transduction system"/>
    <property type="evidence" value="ECO:0007669"/>
    <property type="project" value="UniProtKB-KW"/>
</dbReference>
<sequence length="253" mass="29298">MYKLLIVDDEPQILEGMKRILDWEHYGFKQIETSDSTEDAVFKAVDLIPDVAIIDVCIGKNLGYDAIHKLNEVNLPTKYIIISGYSDFQYAQQAIRCGVKDYLLKPVDRIKLQEVIEKIIIEDLHGTIRDVNADTMSIDPVLGIHYDALSKLVNRILIMIKTEFAHNISLKSVADRFQMNSTYLGQLFIKETSMKFSEYLMSYRMYRAQELIQTTNEKIHWIALSVGYNNLNYFYTQFQNHFGTSPSSLRMKS</sequence>
<dbReference type="OrthoDB" id="1699at2"/>
<keyword evidence="2" id="KW-0963">Cytoplasm</keyword>
<feature type="modified residue" description="4-aspartylphosphate" evidence="8">
    <location>
        <position position="55"/>
    </location>
</feature>
<dbReference type="SMART" id="SM00448">
    <property type="entry name" value="REC"/>
    <property type="match status" value="1"/>
</dbReference>
<evidence type="ECO:0000256" key="6">
    <source>
        <dbReference type="ARBA" id="ARBA00023125"/>
    </source>
</evidence>
<evidence type="ECO:0000256" key="4">
    <source>
        <dbReference type="ARBA" id="ARBA00023012"/>
    </source>
</evidence>
<comment type="caution">
    <text evidence="11">The sequence shown here is derived from an EMBL/GenBank/DDBJ whole genome shotgun (WGS) entry which is preliminary data.</text>
</comment>
<evidence type="ECO:0000256" key="5">
    <source>
        <dbReference type="ARBA" id="ARBA00023015"/>
    </source>
</evidence>
<evidence type="ECO:0000256" key="3">
    <source>
        <dbReference type="ARBA" id="ARBA00022553"/>
    </source>
</evidence>
<dbReference type="SUPFAM" id="SSF46689">
    <property type="entry name" value="Homeodomain-like"/>
    <property type="match status" value="1"/>
</dbReference>
<reference evidence="11 12" key="1">
    <citation type="journal article" date="2015" name="Int. Biodeterior. Biodegradation">
        <title>Physiological and genetic screening methods for the isolation of methyl tert-butyl ether-degrading bacteria for bioremediation purposes.</title>
        <authorList>
            <person name="Guisado I.M."/>
            <person name="Purswani J."/>
            <person name="Gonzalez Lopez J."/>
            <person name="Pozo C."/>
        </authorList>
    </citation>
    <scope>NUCLEOTIDE SEQUENCE [LARGE SCALE GENOMIC DNA]</scope>
    <source>
        <strain evidence="11 12">SH7</strain>
    </source>
</reference>
<accession>A0A0W1AX56</accession>
<keyword evidence="4" id="KW-0902">Two-component regulatory system</keyword>
<dbReference type="PANTHER" id="PTHR42713:SF3">
    <property type="entry name" value="TRANSCRIPTIONAL REGULATORY PROTEIN HPTR"/>
    <property type="match status" value="1"/>
</dbReference>
<dbReference type="Gene3D" id="1.10.10.60">
    <property type="entry name" value="Homeodomain-like"/>
    <property type="match status" value="2"/>
</dbReference>
<keyword evidence="3 8" id="KW-0597">Phosphoprotein</keyword>
<dbReference type="RefSeq" id="WP_060624713.1">
    <property type="nucleotide sequence ID" value="NZ_LCZJ02000026.1"/>
</dbReference>
<dbReference type="InterPro" id="IPR018060">
    <property type="entry name" value="HTH_AraC"/>
</dbReference>
<evidence type="ECO:0000256" key="8">
    <source>
        <dbReference type="PROSITE-ProRule" id="PRU00169"/>
    </source>
</evidence>
<dbReference type="SUPFAM" id="SSF52172">
    <property type="entry name" value="CheY-like"/>
    <property type="match status" value="1"/>
</dbReference>
<evidence type="ECO:0000259" key="9">
    <source>
        <dbReference type="PROSITE" id="PS01124"/>
    </source>
</evidence>
<dbReference type="GO" id="GO:0005737">
    <property type="term" value="C:cytoplasm"/>
    <property type="evidence" value="ECO:0007669"/>
    <property type="project" value="UniProtKB-SubCell"/>
</dbReference>
<dbReference type="Gene3D" id="3.40.50.2300">
    <property type="match status" value="1"/>
</dbReference>
<evidence type="ECO:0000259" key="10">
    <source>
        <dbReference type="PROSITE" id="PS50110"/>
    </source>
</evidence>
<dbReference type="InterPro" id="IPR051552">
    <property type="entry name" value="HptR"/>
</dbReference>
<evidence type="ECO:0000256" key="1">
    <source>
        <dbReference type="ARBA" id="ARBA00004496"/>
    </source>
</evidence>
<dbReference type="InterPro" id="IPR011006">
    <property type="entry name" value="CheY-like_superfamily"/>
</dbReference>
<dbReference type="PROSITE" id="PS00041">
    <property type="entry name" value="HTH_ARAC_FAMILY_1"/>
    <property type="match status" value="1"/>
</dbReference>
<protein>
    <submittedName>
        <fullName evidence="11">AraC family transcriptional regulator</fullName>
    </submittedName>
</protein>